<dbReference type="PROSITE" id="PS50943">
    <property type="entry name" value="HTH_CROC1"/>
    <property type="match status" value="1"/>
</dbReference>
<dbReference type="SMART" id="SM00530">
    <property type="entry name" value="HTH_XRE"/>
    <property type="match status" value="1"/>
</dbReference>
<proteinExistence type="predicted"/>
<dbReference type="AlphaFoldDB" id="A6GHB2"/>
<name>A6GHB2_9BACT</name>
<reference evidence="3 4" key="1">
    <citation type="submission" date="2007-06" db="EMBL/GenBank/DDBJ databases">
        <authorList>
            <person name="Shimkets L."/>
            <person name="Ferriera S."/>
            <person name="Johnson J."/>
            <person name="Kravitz S."/>
            <person name="Beeson K."/>
            <person name="Sutton G."/>
            <person name="Rogers Y.-H."/>
            <person name="Friedman R."/>
            <person name="Frazier M."/>
            <person name="Venter J.C."/>
        </authorList>
    </citation>
    <scope>NUCLEOTIDE SEQUENCE [LARGE SCALE GENOMIC DNA]</scope>
    <source>
        <strain evidence="3 4">SIR-1</strain>
    </source>
</reference>
<evidence type="ECO:0000313" key="3">
    <source>
        <dbReference type="EMBL" id="EDM74727.1"/>
    </source>
</evidence>
<comment type="caution">
    <text evidence="3">The sequence shown here is derived from an EMBL/GenBank/DDBJ whole genome shotgun (WGS) entry which is preliminary data.</text>
</comment>
<dbReference type="Proteomes" id="UP000005801">
    <property type="component" value="Unassembled WGS sequence"/>
</dbReference>
<evidence type="ECO:0000259" key="2">
    <source>
        <dbReference type="PROSITE" id="PS50943"/>
    </source>
</evidence>
<dbReference type="eggNOG" id="COG1396">
    <property type="taxonomic scope" value="Bacteria"/>
</dbReference>
<dbReference type="InterPro" id="IPR010982">
    <property type="entry name" value="Lambda_DNA-bd_dom_sf"/>
</dbReference>
<sequence>MKSSGKPEPKAVSVATVVEPSAPEASGDFGGASEEPSTADSVASAKPEPEPAPSAAAAPVSAPETPVAVPAANVAPSPKPAKSKSRARSRAGLEPNNVRKLRQEAMMSKAELARRAGVSPLTIDRVEAGCPSRMDTKRKILEALGLKPSARTEVWPDMDA</sequence>
<dbReference type="STRING" id="391625.PPSIR1_35427"/>
<keyword evidence="4" id="KW-1185">Reference proteome</keyword>
<organism evidence="3 4">
    <name type="scientific">Plesiocystis pacifica SIR-1</name>
    <dbReference type="NCBI Taxonomy" id="391625"/>
    <lineage>
        <taxon>Bacteria</taxon>
        <taxon>Pseudomonadati</taxon>
        <taxon>Myxococcota</taxon>
        <taxon>Polyangia</taxon>
        <taxon>Nannocystales</taxon>
        <taxon>Nannocystaceae</taxon>
        <taxon>Plesiocystis</taxon>
    </lineage>
</organism>
<dbReference type="GO" id="GO:0003677">
    <property type="term" value="F:DNA binding"/>
    <property type="evidence" value="ECO:0007669"/>
    <property type="project" value="InterPro"/>
</dbReference>
<dbReference type="CDD" id="cd00093">
    <property type="entry name" value="HTH_XRE"/>
    <property type="match status" value="1"/>
</dbReference>
<dbReference type="Gene3D" id="1.10.260.40">
    <property type="entry name" value="lambda repressor-like DNA-binding domains"/>
    <property type="match status" value="1"/>
</dbReference>
<evidence type="ECO:0000313" key="4">
    <source>
        <dbReference type="Proteomes" id="UP000005801"/>
    </source>
</evidence>
<dbReference type="EMBL" id="ABCS01000117">
    <property type="protein sequence ID" value="EDM74727.1"/>
    <property type="molecule type" value="Genomic_DNA"/>
</dbReference>
<feature type="domain" description="HTH cro/C1-type" evidence="2">
    <location>
        <begin position="98"/>
        <end position="151"/>
    </location>
</feature>
<gene>
    <name evidence="3" type="ORF">PPSIR1_35427</name>
</gene>
<evidence type="ECO:0000256" key="1">
    <source>
        <dbReference type="SAM" id="MobiDB-lite"/>
    </source>
</evidence>
<protein>
    <submittedName>
        <fullName evidence="3">Transcriptional regulator, XRE family protein</fullName>
    </submittedName>
</protein>
<dbReference type="InterPro" id="IPR001387">
    <property type="entry name" value="Cro/C1-type_HTH"/>
</dbReference>
<dbReference type="SUPFAM" id="SSF47413">
    <property type="entry name" value="lambda repressor-like DNA-binding domains"/>
    <property type="match status" value="1"/>
</dbReference>
<dbReference type="OrthoDB" id="5402388at2"/>
<feature type="compositionally biased region" description="Low complexity" evidence="1">
    <location>
        <begin position="53"/>
        <end position="76"/>
    </location>
</feature>
<dbReference type="Pfam" id="PF01381">
    <property type="entry name" value="HTH_3"/>
    <property type="match status" value="1"/>
</dbReference>
<feature type="region of interest" description="Disordered" evidence="1">
    <location>
        <begin position="1"/>
        <end position="100"/>
    </location>
</feature>
<accession>A6GHB2</accession>